<evidence type="ECO:0000313" key="2">
    <source>
        <dbReference type="EMBL" id="TCO08226.1"/>
    </source>
</evidence>
<keyword evidence="1" id="KW-1133">Transmembrane helix</keyword>
<dbReference type="RefSeq" id="WP_132433538.1">
    <property type="nucleotide sequence ID" value="NZ_SLWK01000005.1"/>
</dbReference>
<sequence>MENITKFEKIIISVTLGFGLFGGVLLVFLNFPPIVPSLLIAMAISTLVFYFLGGIENSNFNMGPVKLSGSIAALIGSAFIINWQLSEQQINENNQLMLGNNLTVYSHSGNAMGRLDVSGFRLASNNRLMANDTVYVGRLNLDLKGLDNNFSVMASDSLVLGSILKNNLEELNLFNDLRLERYMEVTYDLQINPVFTASIGFGESQLFYDQYKAHYEDLPFYVEPMNITGRERGNGIRTVVGVKGSPGESKKDFPLTSGESFIVDDFNDKVYFVRTRGANIGLVNRPMFVQYQIFEFSRRVK</sequence>
<evidence type="ECO:0000256" key="1">
    <source>
        <dbReference type="SAM" id="Phobius"/>
    </source>
</evidence>
<gene>
    <name evidence="2" type="ORF">EV194_10528</name>
</gene>
<dbReference type="OrthoDB" id="1122410at2"/>
<keyword evidence="1" id="KW-0812">Transmembrane</keyword>
<dbReference type="EMBL" id="SLWK01000005">
    <property type="protein sequence ID" value="TCO08226.1"/>
    <property type="molecule type" value="Genomic_DNA"/>
</dbReference>
<evidence type="ECO:0000313" key="3">
    <source>
        <dbReference type="Proteomes" id="UP000295221"/>
    </source>
</evidence>
<feature type="transmembrane region" description="Helical" evidence="1">
    <location>
        <begin position="65"/>
        <end position="85"/>
    </location>
</feature>
<dbReference type="Proteomes" id="UP000295221">
    <property type="component" value="Unassembled WGS sequence"/>
</dbReference>
<comment type="caution">
    <text evidence="2">The sequence shown here is derived from an EMBL/GenBank/DDBJ whole genome shotgun (WGS) entry which is preliminary data.</text>
</comment>
<keyword evidence="1" id="KW-0472">Membrane</keyword>
<feature type="transmembrane region" description="Helical" evidence="1">
    <location>
        <begin position="34"/>
        <end position="53"/>
    </location>
</feature>
<name>A0A4V2RWF5_9BACT</name>
<feature type="transmembrane region" description="Helical" evidence="1">
    <location>
        <begin position="7"/>
        <end position="28"/>
    </location>
</feature>
<reference evidence="2 3" key="1">
    <citation type="submission" date="2019-03" db="EMBL/GenBank/DDBJ databases">
        <title>Genomic Encyclopedia of Type Strains, Phase IV (KMG-IV): sequencing the most valuable type-strain genomes for metagenomic binning, comparative biology and taxonomic classification.</title>
        <authorList>
            <person name="Goeker M."/>
        </authorList>
    </citation>
    <scope>NUCLEOTIDE SEQUENCE [LARGE SCALE GENOMIC DNA]</scope>
    <source>
        <strain evidence="2 3">DSM 24179</strain>
    </source>
</reference>
<dbReference type="AlphaFoldDB" id="A0A4V2RWF5"/>
<organism evidence="2 3">
    <name type="scientific">Natronoflexus pectinivorans</name>
    <dbReference type="NCBI Taxonomy" id="682526"/>
    <lineage>
        <taxon>Bacteria</taxon>
        <taxon>Pseudomonadati</taxon>
        <taxon>Bacteroidota</taxon>
        <taxon>Bacteroidia</taxon>
        <taxon>Marinilabiliales</taxon>
        <taxon>Marinilabiliaceae</taxon>
        <taxon>Natronoflexus</taxon>
    </lineage>
</organism>
<keyword evidence="3" id="KW-1185">Reference proteome</keyword>
<accession>A0A4V2RWF5</accession>
<protein>
    <submittedName>
        <fullName evidence="2">Uncharacterized protein</fullName>
    </submittedName>
</protein>
<proteinExistence type="predicted"/>